<dbReference type="InterPro" id="IPR016032">
    <property type="entry name" value="Sig_transdc_resp-reg_C-effctor"/>
</dbReference>
<keyword evidence="2" id="KW-0805">Transcription regulation</keyword>
<dbReference type="GO" id="GO:0000160">
    <property type="term" value="P:phosphorelay signal transduction system"/>
    <property type="evidence" value="ECO:0007669"/>
    <property type="project" value="InterPro"/>
</dbReference>
<dbReference type="CDD" id="cd17535">
    <property type="entry name" value="REC_NarL-like"/>
    <property type="match status" value="1"/>
</dbReference>
<keyword evidence="3" id="KW-0238">DNA-binding</keyword>
<dbReference type="PROSITE" id="PS50043">
    <property type="entry name" value="HTH_LUXR_2"/>
    <property type="match status" value="1"/>
</dbReference>
<proteinExistence type="predicted"/>
<dbReference type="Pfam" id="PF00072">
    <property type="entry name" value="Response_reg"/>
    <property type="match status" value="1"/>
</dbReference>
<evidence type="ECO:0000259" key="6">
    <source>
        <dbReference type="PROSITE" id="PS50043"/>
    </source>
</evidence>
<dbReference type="GO" id="GO:0003677">
    <property type="term" value="F:DNA binding"/>
    <property type="evidence" value="ECO:0007669"/>
    <property type="project" value="UniProtKB-KW"/>
</dbReference>
<evidence type="ECO:0000256" key="3">
    <source>
        <dbReference type="ARBA" id="ARBA00023125"/>
    </source>
</evidence>
<evidence type="ECO:0000256" key="4">
    <source>
        <dbReference type="ARBA" id="ARBA00023163"/>
    </source>
</evidence>
<feature type="domain" description="HTH luxR-type" evidence="6">
    <location>
        <begin position="148"/>
        <end position="213"/>
    </location>
</feature>
<name>A0A445MX09_9BACT</name>
<gene>
    <name evidence="8" type="ORF">PITCH_A2030152</name>
</gene>
<dbReference type="SMART" id="SM00448">
    <property type="entry name" value="REC"/>
    <property type="match status" value="1"/>
</dbReference>
<dbReference type="PRINTS" id="PR00038">
    <property type="entry name" value="HTHLUXR"/>
</dbReference>
<dbReference type="PROSITE" id="PS50110">
    <property type="entry name" value="RESPONSE_REGULATORY"/>
    <property type="match status" value="1"/>
</dbReference>
<protein>
    <submittedName>
        <fullName evidence="8">Putative Oxygen regulatory protein NreC</fullName>
    </submittedName>
</protein>
<dbReference type="AlphaFoldDB" id="A0A445MX09"/>
<keyword evidence="1 5" id="KW-0597">Phosphoprotein</keyword>
<organism evidence="8">
    <name type="scientific">uncultured Desulfobacterium sp</name>
    <dbReference type="NCBI Taxonomy" id="201089"/>
    <lineage>
        <taxon>Bacteria</taxon>
        <taxon>Pseudomonadati</taxon>
        <taxon>Thermodesulfobacteriota</taxon>
        <taxon>Desulfobacteria</taxon>
        <taxon>Desulfobacterales</taxon>
        <taxon>Desulfobacteriaceae</taxon>
        <taxon>Desulfobacterium</taxon>
        <taxon>environmental samples</taxon>
    </lineage>
</organism>
<dbReference type="InterPro" id="IPR058245">
    <property type="entry name" value="NreC/VraR/RcsB-like_REC"/>
</dbReference>
<evidence type="ECO:0000256" key="2">
    <source>
        <dbReference type="ARBA" id="ARBA00023015"/>
    </source>
</evidence>
<feature type="modified residue" description="4-aspartylphosphate" evidence="5">
    <location>
        <position position="56"/>
    </location>
</feature>
<dbReference type="EMBL" id="OJIN01000117">
    <property type="protein sequence ID" value="SPD74008.1"/>
    <property type="molecule type" value="Genomic_DNA"/>
</dbReference>
<dbReference type="SMART" id="SM00421">
    <property type="entry name" value="HTH_LUXR"/>
    <property type="match status" value="1"/>
</dbReference>
<evidence type="ECO:0000313" key="8">
    <source>
        <dbReference type="EMBL" id="SPD74008.1"/>
    </source>
</evidence>
<dbReference type="PANTHER" id="PTHR43214">
    <property type="entry name" value="TWO-COMPONENT RESPONSE REGULATOR"/>
    <property type="match status" value="1"/>
</dbReference>
<reference evidence="8" key="1">
    <citation type="submission" date="2018-01" db="EMBL/GenBank/DDBJ databases">
        <authorList>
            <person name="Regsiter A."/>
            <person name="William W."/>
        </authorList>
    </citation>
    <scope>NUCLEOTIDE SEQUENCE</scope>
    <source>
        <strain evidence="8">TRIP AH-1</strain>
    </source>
</reference>
<feature type="domain" description="Response regulatory" evidence="7">
    <location>
        <begin position="5"/>
        <end position="121"/>
    </location>
</feature>
<sequence length="217" mass="24465">MPKTTILIVDDHNVVIEGIRRTLDYNQEVEVVGEACDGAQAIEKVKELHPDMVIMDISMPDMDGLYATRQIKQFAPNIKIIIFSAHFKKDLLISLFTSGISGYVLKQDHISELILAIDAVRAGGTYFTRIAPAVLLTHMSELESKSLKDSQYGRLTRREREIFIMLADGYSSKEIAEKLEVSKKTIDAHKYKIMKKLDVKTSSELTKIAVRRGLLNP</sequence>
<dbReference type="InterPro" id="IPR039420">
    <property type="entry name" value="WalR-like"/>
</dbReference>
<dbReference type="SUPFAM" id="SSF52172">
    <property type="entry name" value="CheY-like"/>
    <property type="match status" value="1"/>
</dbReference>
<evidence type="ECO:0000256" key="5">
    <source>
        <dbReference type="PROSITE-ProRule" id="PRU00169"/>
    </source>
</evidence>
<dbReference type="InterPro" id="IPR001789">
    <property type="entry name" value="Sig_transdc_resp-reg_receiver"/>
</dbReference>
<accession>A0A445MX09</accession>
<dbReference type="Pfam" id="PF00196">
    <property type="entry name" value="GerE"/>
    <property type="match status" value="1"/>
</dbReference>
<keyword evidence="4" id="KW-0804">Transcription</keyword>
<evidence type="ECO:0000259" key="7">
    <source>
        <dbReference type="PROSITE" id="PS50110"/>
    </source>
</evidence>
<dbReference type="InterPro" id="IPR000792">
    <property type="entry name" value="Tscrpt_reg_LuxR_C"/>
</dbReference>
<dbReference type="SUPFAM" id="SSF46894">
    <property type="entry name" value="C-terminal effector domain of the bipartite response regulators"/>
    <property type="match status" value="1"/>
</dbReference>
<dbReference type="GO" id="GO:0006355">
    <property type="term" value="P:regulation of DNA-templated transcription"/>
    <property type="evidence" value="ECO:0007669"/>
    <property type="project" value="InterPro"/>
</dbReference>
<dbReference type="CDD" id="cd06170">
    <property type="entry name" value="LuxR_C_like"/>
    <property type="match status" value="1"/>
</dbReference>
<evidence type="ECO:0000256" key="1">
    <source>
        <dbReference type="ARBA" id="ARBA00022553"/>
    </source>
</evidence>
<dbReference type="Gene3D" id="3.40.50.2300">
    <property type="match status" value="1"/>
</dbReference>
<dbReference type="InterPro" id="IPR011006">
    <property type="entry name" value="CheY-like_superfamily"/>
</dbReference>
<dbReference type="PANTHER" id="PTHR43214:SF41">
    <property type="entry name" value="NITRATE_NITRITE RESPONSE REGULATOR PROTEIN NARP"/>
    <property type="match status" value="1"/>
</dbReference>